<gene>
    <name evidence="3" type="ORF">PILCRDRAFT_814590</name>
</gene>
<evidence type="ECO:0000313" key="3">
    <source>
        <dbReference type="EMBL" id="KIM87893.1"/>
    </source>
</evidence>
<dbReference type="Gene3D" id="3.40.630.30">
    <property type="match status" value="1"/>
</dbReference>
<dbReference type="SUPFAM" id="SSF55729">
    <property type="entry name" value="Acyl-CoA N-acyltransferases (Nat)"/>
    <property type="match status" value="1"/>
</dbReference>
<accession>A0A0C3BN35</accession>
<dbReference type="HOGENOM" id="CLU_078023_0_0_1"/>
<dbReference type="InterPro" id="IPR051908">
    <property type="entry name" value="Ribosomal_N-acetyltransferase"/>
</dbReference>
<reference evidence="3 4" key="1">
    <citation type="submission" date="2014-04" db="EMBL/GenBank/DDBJ databases">
        <authorList>
            <consortium name="DOE Joint Genome Institute"/>
            <person name="Kuo A."/>
            <person name="Tarkka M."/>
            <person name="Buscot F."/>
            <person name="Kohler A."/>
            <person name="Nagy L.G."/>
            <person name="Floudas D."/>
            <person name="Copeland A."/>
            <person name="Barry K.W."/>
            <person name="Cichocki N."/>
            <person name="Veneault-Fourrey C."/>
            <person name="LaButti K."/>
            <person name="Lindquist E.A."/>
            <person name="Lipzen A."/>
            <person name="Lundell T."/>
            <person name="Morin E."/>
            <person name="Murat C."/>
            <person name="Sun H."/>
            <person name="Tunlid A."/>
            <person name="Henrissat B."/>
            <person name="Grigoriev I.V."/>
            <person name="Hibbett D.S."/>
            <person name="Martin F."/>
            <person name="Nordberg H.P."/>
            <person name="Cantor M.N."/>
            <person name="Hua S.X."/>
        </authorList>
    </citation>
    <scope>NUCLEOTIDE SEQUENCE [LARGE SCALE GENOMIC DNA]</scope>
    <source>
        <strain evidence="3 4">F 1598</strain>
    </source>
</reference>
<dbReference type="InterPro" id="IPR000182">
    <property type="entry name" value="GNAT_dom"/>
</dbReference>
<dbReference type="EMBL" id="KN832978">
    <property type="protein sequence ID" value="KIM87893.1"/>
    <property type="molecule type" value="Genomic_DNA"/>
</dbReference>
<feature type="domain" description="N-acetyltransferase" evidence="2">
    <location>
        <begin position="22"/>
        <end position="177"/>
    </location>
</feature>
<dbReference type="Pfam" id="PF13302">
    <property type="entry name" value="Acetyltransf_3"/>
    <property type="match status" value="1"/>
</dbReference>
<evidence type="ECO:0000259" key="2">
    <source>
        <dbReference type="Pfam" id="PF13302"/>
    </source>
</evidence>
<dbReference type="GO" id="GO:1990189">
    <property type="term" value="F:protein N-terminal-serine acetyltransferase activity"/>
    <property type="evidence" value="ECO:0007669"/>
    <property type="project" value="TreeGrafter"/>
</dbReference>
<proteinExistence type="predicted"/>
<dbReference type="PANTHER" id="PTHR43441:SF5">
    <property type="entry name" value="FAMILY ACETYLTRANSFERASE, PUTATIVE-RELATED"/>
    <property type="match status" value="1"/>
</dbReference>
<dbReference type="AlphaFoldDB" id="A0A0C3BN35"/>
<name>A0A0C3BN35_PILCF</name>
<evidence type="ECO:0000256" key="1">
    <source>
        <dbReference type="SAM" id="MobiDB-lite"/>
    </source>
</evidence>
<dbReference type="InterPro" id="IPR016181">
    <property type="entry name" value="Acyl_CoA_acyltransferase"/>
</dbReference>
<evidence type="ECO:0000313" key="4">
    <source>
        <dbReference type="Proteomes" id="UP000054166"/>
    </source>
</evidence>
<dbReference type="PANTHER" id="PTHR43441">
    <property type="entry name" value="RIBOSOMAL-PROTEIN-SERINE ACETYLTRANSFERASE"/>
    <property type="match status" value="1"/>
</dbReference>
<keyword evidence="4" id="KW-1185">Reference proteome</keyword>
<dbReference type="InParanoid" id="A0A0C3BN35"/>
<feature type="region of interest" description="Disordered" evidence="1">
    <location>
        <begin position="194"/>
        <end position="222"/>
    </location>
</feature>
<sequence length="249" mass="27643">MDTAEPFDVNFCFPVRELENDRIKLTPYIPSIHTHPYFALSLPHPELYTHIPFGPFSSASEVDDYLTGRILSDPALVLFAVIDKTRTDEFHVDNDGAFAGVIAYLNTSVANLSTEVGFVLIMPAFQRTHVTSNAVGLLLQYALNLPSEGGLGLRRVQWQTNSPNVASAAVAERMGFRKEALLKWDRVFHGGWETGKASNNRPMPRRGAAVESGESNKEPMGRDTVMLSLCCDDWEEGGKEKVEAAMNRR</sequence>
<dbReference type="STRING" id="765440.A0A0C3BN35"/>
<dbReference type="GO" id="GO:0008999">
    <property type="term" value="F:protein-N-terminal-alanine acetyltransferase activity"/>
    <property type="evidence" value="ECO:0007669"/>
    <property type="project" value="TreeGrafter"/>
</dbReference>
<dbReference type="OrthoDB" id="41238at2759"/>
<reference evidence="4" key="2">
    <citation type="submission" date="2015-01" db="EMBL/GenBank/DDBJ databases">
        <title>Evolutionary Origins and Diversification of the Mycorrhizal Mutualists.</title>
        <authorList>
            <consortium name="DOE Joint Genome Institute"/>
            <consortium name="Mycorrhizal Genomics Consortium"/>
            <person name="Kohler A."/>
            <person name="Kuo A."/>
            <person name="Nagy L.G."/>
            <person name="Floudas D."/>
            <person name="Copeland A."/>
            <person name="Barry K.W."/>
            <person name="Cichocki N."/>
            <person name="Veneault-Fourrey C."/>
            <person name="LaButti K."/>
            <person name="Lindquist E.A."/>
            <person name="Lipzen A."/>
            <person name="Lundell T."/>
            <person name="Morin E."/>
            <person name="Murat C."/>
            <person name="Riley R."/>
            <person name="Ohm R."/>
            <person name="Sun H."/>
            <person name="Tunlid A."/>
            <person name="Henrissat B."/>
            <person name="Grigoriev I.V."/>
            <person name="Hibbett D.S."/>
            <person name="Martin F."/>
        </authorList>
    </citation>
    <scope>NUCLEOTIDE SEQUENCE [LARGE SCALE GENOMIC DNA]</scope>
    <source>
        <strain evidence="4">F 1598</strain>
    </source>
</reference>
<dbReference type="Proteomes" id="UP000054166">
    <property type="component" value="Unassembled WGS sequence"/>
</dbReference>
<protein>
    <recommendedName>
        <fullName evidence="2">N-acetyltransferase domain-containing protein</fullName>
    </recommendedName>
</protein>
<organism evidence="3 4">
    <name type="scientific">Piloderma croceum (strain F 1598)</name>
    <dbReference type="NCBI Taxonomy" id="765440"/>
    <lineage>
        <taxon>Eukaryota</taxon>
        <taxon>Fungi</taxon>
        <taxon>Dikarya</taxon>
        <taxon>Basidiomycota</taxon>
        <taxon>Agaricomycotina</taxon>
        <taxon>Agaricomycetes</taxon>
        <taxon>Agaricomycetidae</taxon>
        <taxon>Atheliales</taxon>
        <taxon>Atheliaceae</taxon>
        <taxon>Piloderma</taxon>
    </lineage>
</organism>